<evidence type="ECO:0000256" key="4">
    <source>
        <dbReference type="ARBA" id="ARBA00023136"/>
    </source>
</evidence>
<dbReference type="eggNOG" id="KOG0254">
    <property type="taxonomic scope" value="Eukaryota"/>
</dbReference>
<keyword evidence="4 6" id="KW-0472">Membrane</keyword>
<organism evidence="8">
    <name type="scientific">Gaeumannomyces tritici (strain R3-111a-1)</name>
    <name type="common">Wheat and barley take-all root rot fungus</name>
    <name type="synonym">Gaeumannomyces graminis var. tritici</name>
    <dbReference type="NCBI Taxonomy" id="644352"/>
    <lineage>
        <taxon>Eukaryota</taxon>
        <taxon>Fungi</taxon>
        <taxon>Dikarya</taxon>
        <taxon>Ascomycota</taxon>
        <taxon>Pezizomycotina</taxon>
        <taxon>Sordariomycetes</taxon>
        <taxon>Sordariomycetidae</taxon>
        <taxon>Magnaporthales</taxon>
        <taxon>Magnaporthaceae</taxon>
        <taxon>Gaeumannomyces</taxon>
    </lineage>
</organism>
<proteinExistence type="predicted"/>
<dbReference type="STRING" id="644352.J3P1E5"/>
<evidence type="ECO:0000256" key="5">
    <source>
        <dbReference type="SAM" id="MobiDB-lite"/>
    </source>
</evidence>
<dbReference type="PROSITE" id="PS50850">
    <property type="entry name" value="MFS"/>
    <property type="match status" value="1"/>
</dbReference>
<feature type="transmembrane region" description="Helical" evidence="6">
    <location>
        <begin position="151"/>
        <end position="170"/>
    </location>
</feature>
<evidence type="ECO:0000259" key="7">
    <source>
        <dbReference type="PROSITE" id="PS50850"/>
    </source>
</evidence>
<evidence type="ECO:0000313" key="10">
    <source>
        <dbReference type="Proteomes" id="UP000006039"/>
    </source>
</evidence>
<feature type="transmembrane region" description="Helical" evidence="6">
    <location>
        <begin position="346"/>
        <end position="365"/>
    </location>
</feature>
<dbReference type="InterPro" id="IPR020846">
    <property type="entry name" value="MFS_dom"/>
</dbReference>
<dbReference type="InterPro" id="IPR036259">
    <property type="entry name" value="MFS_trans_sf"/>
</dbReference>
<keyword evidence="10" id="KW-1185">Reference proteome</keyword>
<dbReference type="OrthoDB" id="6770063at2759"/>
<keyword evidence="2 6" id="KW-0812">Transmembrane</keyword>
<dbReference type="GeneID" id="20347800"/>
<comment type="subcellular location">
    <subcellularLocation>
        <location evidence="1">Membrane</location>
        <topology evidence="1">Multi-pass membrane protein</topology>
    </subcellularLocation>
</comment>
<feature type="region of interest" description="Disordered" evidence="5">
    <location>
        <begin position="25"/>
        <end position="51"/>
    </location>
</feature>
<evidence type="ECO:0000313" key="9">
    <source>
        <dbReference type="EnsemblFungi" id="EJT77430"/>
    </source>
</evidence>
<evidence type="ECO:0000256" key="2">
    <source>
        <dbReference type="ARBA" id="ARBA00022692"/>
    </source>
</evidence>
<name>J3P1E5_GAET3</name>
<feature type="region of interest" description="Disordered" evidence="5">
    <location>
        <begin position="266"/>
        <end position="305"/>
    </location>
</feature>
<feature type="transmembrane region" description="Helical" evidence="6">
    <location>
        <begin position="176"/>
        <end position="201"/>
    </location>
</feature>
<feature type="transmembrane region" description="Helical" evidence="6">
    <location>
        <begin position="103"/>
        <end position="130"/>
    </location>
</feature>
<keyword evidence="3 6" id="KW-1133">Transmembrane helix</keyword>
<dbReference type="GO" id="GO:0015174">
    <property type="term" value="F:basic amino acid transmembrane transporter activity"/>
    <property type="evidence" value="ECO:0007669"/>
    <property type="project" value="TreeGrafter"/>
</dbReference>
<dbReference type="EnsemblFungi" id="EJT77430">
    <property type="protein sequence ID" value="EJT77430"/>
    <property type="gene ID" value="GGTG_07342"/>
</dbReference>
<dbReference type="AlphaFoldDB" id="J3P1E5"/>
<reference evidence="9" key="4">
    <citation type="journal article" date="2015" name="G3 (Bethesda)">
        <title>Genome sequences of three phytopathogenic species of the Magnaporthaceae family of fungi.</title>
        <authorList>
            <person name="Okagaki L.H."/>
            <person name="Nunes C.C."/>
            <person name="Sailsbery J."/>
            <person name="Clay B."/>
            <person name="Brown D."/>
            <person name="John T."/>
            <person name="Oh Y."/>
            <person name="Young N."/>
            <person name="Fitzgerald M."/>
            <person name="Haas B.J."/>
            <person name="Zeng Q."/>
            <person name="Young S."/>
            <person name="Adiconis X."/>
            <person name="Fan L."/>
            <person name="Levin J.Z."/>
            <person name="Mitchell T.K."/>
            <person name="Okubara P.A."/>
            <person name="Farman M.L."/>
            <person name="Kohn L.M."/>
            <person name="Birren B."/>
            <person name="Ma L.-J."/>
            <person name="Dean R.A."/>
        </authorList>
    </citation>
    <scope>NUCLEOTIDE SEQUENCE</scope>
    <source>
        <strain evidence="9">R3-111a-1</strain>
    </source>
</reference>
<gene>
    <name evidence="9" type="primary">20347800</name>
    <name evidence="8" type="ORF">GGTG_07342</name>
</gene>
<dbReference type="HOGENOM" id="CLU_000960_22_3_1"/>
<dbReference type="VEuPathDB" id="FungiDB:GGTG_07342"/>
<reference evidence="10" key="1">
    <citation type="submission" date="2010-07" db="EMBL/GenBank/DDBJ databases">
        <title>The genome sequence of Gaeumannomyces graminis var. tritici strain R3-111a-1.</title>
        <authorList>
            <consortium name="The Broad Institute Genome Sequencing Platform"/>
            <person name="Ma L.-J."/>
            <person name="Dead R."/>
            <person name="Young S."/>
            <person name="Zeng Q."/>
            <person name="Koehrsen M."/>
            <person name="Alvarado L."/>
            <person name="Berlin A."/>
            <person name="Chapman S.B."/>
            <person name="Chen Z."/>
            <person name="Freedman E."/>
            <person name="Gellesch M."/>
            <person name="Goldberg J."/>
            <person name="Griggs A."/>
            <person name="Gujja S."/>
            <person name="Heilman E.R."/>
            <person name="Heiman D."/>
            <person name="Hepburn T."/>
            <person name="Howarth C."/>
            <person name="Jen D."/>
            <person name="Larson L."/>
            <person name="Mehta T."/>
            <person name="Neiman D."/>
            <person name="Pearson M."/>
            <person name="Roberts A."/>
            <person name="Saif S."/>
            <person name="Shea T."/>
            <person name="Shenoy N."/>
            <person name="Sisk P."/>
            <person name="Stolte C."/>
            <person name="Sykes S."/>
            <person name="Walk T."/>
            <person name="White J."/>
            <person name="Yandava C."/>
            <person name="Haas B."/>
            <person name="Nusbaum C."/>
            <person name="Birren B."/>
        </authorList>
    </citation>
    <scope>NUCLEOTIDE SEQUENCE [LARGE SCALE GENOMIC DNA]</scope>
    <source>
        <strain evidence="10">R3-111a-1</strain>
    </source>
</reference>
<protein>
    <recommendedName>
        <fullName evidence="7">Major facilitator superfamily (MFS) profile domain-containing protein</fullName>
    </recommendedName>
</protein>
<dbReference type="RefSeq" id="XP_009223430.1">
    <property type="nucleotide sequence ID" value="XM_009225166.1"/>
</dbReference>
<accession>J3P1E5</accession>
<reference evidence="8" key="3">
    <citation type="submission" date="2010-09" db="EMBL/GenBank/DDBJ databases">
        <title>Annotation of Gaeumannomyces graminis var. tritici R3-111a-1.</title>
        <authorList>
            <consortium name="The Broad Institute Genome Sequencing Platform"/>
            <person name="Ma L.-J."/>
            <person name="Dead R."/>
            <person name="Young S.K."/>
            <person name="Zeng Q."/>
            <person name="Gargeya S."/>
            <person name="Fitzgerald M."/>
            <person name="Haas B."/>
            <person name="Abouelleil A."/>
            <person name="Alvarado L."/>
            <person name="Arachchi H.M."/>
            <person name="Berlin A."/>
            <person name="Brown A."/>
            <person name="Chapman S.B."/>
            <person name="Chen Z."/>
            <person name="Dunbar C."/>
            <person name="Freedman E."/>
            <person name="Gearin G."/>
            <person name="Gellesch M."/>
            <person name="Goldberg J."/>
            <person name="Griggs A."/>
            <person name="Gujja S."/>
            <person name="Heiman D."/>
            <person name="Howarth C."/>
            <person name="Larson L."/>
            <person name="Lui A."/>
            <person name="MacDonald P.J.P."/>
            <person name="Mehta T."/>
            <person name="Montmayeur A."/>
            <person name="Murphy C."/>
            <person name="Neiman D."/>
            <person name="Pearson M."/>
            <person name="Priest M."/>
            <person name="Roberts A."/>
            <person name="Saif S."/>
            <person name="Shea T."/>
            <person name="Shenoy N."/>
            <person name="Sisk P."/>
            <person name="Stolte C."/>
            <person name="Sykes S."/>
            <person name="Yandava C."/>
            <person name="Wortman J."/>
            <person name="Nusbaum C."/>
            <person name="Birren B."/>
        </authorList>
    </citation>
    <scope>NUCLEOTIDE SEQUENCE</scope>
    <source>
        <strain evidence="8">R3-111a-1</strain>
    </source>
</reference>
<feature type="transmembrane region" description="Helical" evidence="6">
    <location>
        <begin position="517"/>
        <end position="540"/>
    </location>
</feature>
<reference evidence="8" key="2">
    <citation type="submission" date="2010-07" db="EMBL/GenBank/DDBJ databases">
        <authorList>
            <consortium name="The Broad Institute Genome Sequencing Platform"/>
            <consortium name="Broad Institute Genome Sequencing Center for Infectious Disease"/>
            <person name="Ma L.-J."/>
            <person name="Dead R."/>
            <person name="Young S."/>
            <person name="Zeng Q."/>
            <person name="Koehrsen M."/>
            <person name="Alvarado L."/>
            <person name="Berlin A."/>
            <person name="Chapman S.B."/>
            <person name="Chen Z."/>
            <person name="Freedman E."/>
            <person name="Gellesch M."/>
            <person name="Goldberg J."/>
            <person name="Griggs A."/>
            <person name="Gujja S."/>
            <person name="Heilman E.R."/>
            <person name="Heiman D."/>
            <person name="Hepburn T."/>
            <person name="Howarth C."/>
            <person name="Jen D."/>
            <person name="Larson L."/>
            <person name="Mehta T."/>
            <person name="Neiman D."/>
            <person name="Pearson M."/>
            <person name="Roberts A."/>
            <person name="Saif S."/>
            <person name="Shea T."/>
            <person name="Shenoy N."/>
            <person name="Sisk P."/>
            <person name="Stolte C."/>
            <person name="Sykes S."/>
            <person name="Walk T."/>
            <person name="White J."/>
            <person name="Yandava C."/>
            <person name="Haas B."/>
            <person name="Nusbaum C."/>
            <person name="Birren B."/>
        </authorList>
    </citation>
    <scope>NUCLEOTIDE SEQUENCE</scope>
    <source>
        <strain evidence="8">R3-111a-1</strain>
    </source>
</reference>
<feature type="compositionally biased region" description="Polar residues" evidence="5">
    <location>
        <begin position="266"/>
        <end position="278"/>
    </location>
</feature>
<feature type="transmembrane region" description="Helical" evidence="6">
    <location>
        <begin position="450"/>
        <end position="471"/>
    </location>
</feature>
<dbReference type="PANTHER" id="PTHR23501:SF33">
    <property type="entry name" value="MAJOR FACILITATOR SUPERFAMILY (MFS) PROFILE DOMAIN-CONTAINING PROTEIN"/>
    <property type="match status" value="1"/>
</dbReference>
<sequence length="618" mass="63534">MAGQPPELAAAPIVHDETSPLLGQPLAVSQAAPASDAATADPEDAAGAEPGAVSAAAPSSVTVLGIVLVLVAGAFMSNVDGSLVLATHPTIASEFDALSWSSWLFVAFQLAGAATQSIVCLVASIFGPGASAKQDTKQYGKLSDMYGRRPVLVAAYALFALGCALIGAGGSMAQVVLGRVVSGCGAAALNVLGLLIITDIVPLREAASWQSGINLAAVSGRSLGAPLGGLLADLVGWRLSFMGQVPIFCAAIVFCLSRMPSNLPGQSHSVTHVSSTEPRSTDQADDHAQESGPMSPSKHAKPPARQPQGLARIDFLGAALLALTVVCVLLPIEVSRASDIPWTRNPAVLGLAAAACVFGALFVAVEERWALEPIFPIDLLRHRDVLLLYLVACTQAAAQFGLTFAVPLYFQVTQRSSNAASGASLVPAFIGNACGAILGGLVIKRTGRYKLLLIGATALSSSAYFIILLRWHGHTRAWEALEILPGGMGTGIVQTVIFVAIAATINPSHKAAAMSGLFLVSTVASTLGLAAVNAVTLGVMRARLDALLALAGFDLAMRDEIITKAAASIDYLDVADKGVADAVVRAYIDGLSASHIVSLVCSSLAFIGSVFVGERLLH</sequence>
<feature type="transmembrane region" description="Helical" evidence="6">
    <location>
        <begin position="386"/>
        <end position="410"/>
    </location>
</feature>
<feature type="transmembrane region" description="Helical" evidence="6">
    <location>
        <begin position="422"/>
        <end position="443"/>
    </location>
</feature>
<feature type="domain" description="Major facilitator superfamily (MFS) profile" evidence="7">
    <location>
        <begin position="66"/>
        <end position="560"/>
    </location>
</feature>
<dbReference type="EMBL" id="GL385397">
    <property type="protein sequence ID" value="EJT77430.1"/>
    <property type="molecule type" value="Genomic_DNA"/>
</dbReference>
<evidence type="ECO:0000256" key="3">
    <source>
        <dbReference type="ARBA" id="ARBA00022989"/>
    </source>
</evidence>
<evidence type="ECO:0000256" key="1">
    <source>
        <dbReference type="ARBA" id="ARBA00004141"/>
    </source>
</evidence>
<reference evidence="9" key="5">
    <citation type="submission" date="2018-04" db="UniProtKB">
        <authorList>
            <consortium name="EnsemblFungi"/>
        </authorList>
    </citation>
    <scope>IDENTIFICATION</scope>
    <source>
        <strain evidence="9">R3-111a-1</strain>
    </source>
</reference>
<dbReference type="GO" id="GO:0000329">
    <property type="term" value="C:fungal-type vacuole membrane"/>
    <property type="evidence" value="ECO:0007669"/>
    <property type="project" value="TreeGrafter"/>
</dbReference>
<dbReference type="SUPFAM" id="SSF103473">
    <property type="entry name" value="MFS general substrate transporter"/>
    <property type="match status" value="1"/>
</dbReference>
<evidence type="ECO:0000256" key="6">
    <source>
        <dbReference type="SAM" id="Phobius"/>
    </source>
</evidence>
<feature type="transmembrane region" description="Helical" evidence="6">
    <location>
        <begin position="61"/>
        <end position="79"/>
    </location>
</feature>
<feature type="compositionally biased region" description="Low complexity" evidence="5">
    <location>
        <begin position="27"/>
        <end position="40"/>
    </location>
</feature>
<feature type="transmembrane region" description="Helical" evidence="6">
    <location>
        <begin position="237"/>
        <end position="256"/>
    </location>
</feature>
<feature type="transmembrane region" description="Helical" evidence="6">
    <location>
        <begin position="315"/>
        <end position="334"/>
    </location>
</feature>
<dbReference type="PANTHER" id="PTHR23501">
    <property type="entry name" value="MAJOR FACILITATOR SUPERFAMILY"/>
    <property type="match status" value="1"/>
</dbReference>
<dbReference type="InterPro" id="IPR011701">
    <property type="entry name" value="MFS"/>
</dbReference>
<evidence type="ECO:0000313" key="8">
    <source>
        <dbReference type="EMBL" id="EJT77430.1"/>
    </source>
</evidence>
<feature type="compositionally biased region" description="Basic and acidic residues" evidence="5">
    <location>
        <begin position="279"/>
        <end position="289"/>
    </location>
</feature>
<feature type="transmembrane region" description="Helical" evidence="6">
    <location>
        <begin position="593"/>
        <end position="613"/>
    </location>
</feature>
<feature type="transmembrane region" description="Helical" evidence="6">
    <location>
        <begin position="483"/>
        <end position="505"/>
    </location>
</feature>
<dbReference type="Proteomes" id="UP000006039">
    <property type="component" value="Unassembled WGS sequence"/>
</dbReference>
<dbReference type="Gene3D" id="1.20.1250.20">
    <property type="entry name" value="MFS general substrate transporter like domains"/>
    <property type="match status" value="1"/>
</dbReference>
<dbReference type="Pfam" id="PF07690">
    <property type="entry name" value="MFS_1"/>
    <property type="match status" value="1"/>
</dbReference>